<dbReference type="Proteomes" id="UP000198644">
    <property type="component" value="Unassembled WGS sequence"/>
</dbReference>
<proteinExistence type="predicted"/>
<dbReference type="Pfam" id="PF11739">
    <property type="entry name" value="YdbH-like"/>
    <property type="match status" value="1"/>
</dbReference>
<sequence length="736" mass="79260">MKVRRSLWVLLVLLLALVLLLWVSWVLVSNRLSELGIEKIEASGLEVGWDHVGFRDLAFTWSGAGRTMRVESTGPSVHLDWGDWQVARLSTRQATVTDVSLGNEDGAPSSSDGAPAVRLTLPENIPFWLPRTLTVNHLMASFPCGAGQCRLEGELAFDRGGSEATLKVDATLNREAVEPLEIRGDLRLGAGGSAKDITGGEFRMDGLKPWLRDLFPSMDQTLMPVSARLELSPSGLTEESPDHWSGNVSVETEGGAGLGFDGQLTLNTESPWALRIREGLLTGRLSSLQHSGWLFDDIRAHLPLAGSVSAARTRLTLGQGAELTVRYADLMETDRLVWLDGLSLSGAGLELTFENGPAATGPLELSVREATLPGLIPQPWQANGQVRLQGQAIAMTGLTLSSEAGTIITSELDYHSRQGLDARFSMKLEEANQANYLAGTLEAWPKTLTFSGGHADLTAGIRWLPDEGSEMEGTLVLAAASGLYDRMAWEELEGSVSGRWGREQVSLNADELALETLNPGVAIGPVQLGFQYEADTEAPMAGQLHLDKATAGFAGGMVKIDENRWSLAKELWRVPLIVEGIELSALMNLYPAEGLSGDGILQGRLPVLISANGIRIEGGEISALAPGGTLQLPADRLRGLGQGNAAMDLVARAMEDFHYRVLDSSINYAEDGALTLDLHLEGSSPQIESERPVVLNINLEENIPALLTSLQLSGRVNDAVTERVRRMLEQGDVSVQ</sequence>
<protein>
    <submittedName>
        <fullName evidence="1">Dicarboxylate transport</fullName>
    </submittedName>
</protein>
<dbReference type="InterPro" id="IPR021730">
    <property type="entry name" value="YdbH"/>
</dbReference>
<gene>
    <name evidence="1" type="ORF">SAMN05216203_2093</name>
</gene>
<reference evidence="2" key="1">
    <citation type="submission" date="2016-10" db="EMBL/GenBank/DDBJ databases">
        <authorList>
            <person name="Varghese N."/>
            <person name="Submissions S."/>
        </authorList>
    </citation>
    <scope>NUCLEOTIDE SEQUENCE [LARGE SCALE GENOMIC DNA]</scope>
    <source>
        <strain evidence="2">CGMCC 1.9167</strain>
    </source>
</reference>
<accession>A0A1I6IC88</accession>
<dbReference type="AlphaFoldDB" id="A0A1I6IC88"/>
<dbReference type="STRING" id="650891.SAMN05216203_2093"/>
<organism evidence="1 2">
    <name type="scientific">Marinobacter daqiaonensis</name>
    <dbReference type="NCBI Taxonomy" id="650891"/>
    <lineage>
        <taxon>Bacteria</taxon>
        <taxon>Pseudomonadati</taxon>
        <taxon>Pseudomonadota</taxon>
        <taxon>Gammaproteobacteria</taxon>
        <taxon>Pseudomonadales</taxon>
        <taxon>Marinobacteraceae</taxon>
        <taxon>Marinobacter</taxon>
    </lineage>
</organism>
<name>A0A1I6IC88_9GAMM</name>
<dbReference type="RefSeq" id="WP_092011849.1">
    <property type="nucleotide sequence ID" value="NZ_FOYW01000001.1"/>
</dbReference>
<evidence type="ECO:0000313" key="2">
    <source>
        <dbReference type="Proteomes" id="UP000198644"/>
    </source>
</evidence>
<evidence type="ECO:0000313" key="1">
    <source>
        <dbReference type="EMBL" id="SFR64296.1"/>
    </source>
</evidence>
<dbReference type="OrthoDB" id="9759996at2"/>
<dbReference type="EMBL" id="FOYW01000001">
    <property type="protein sequence ID" value="SFR64296.1"/>
    <property type="molecule type" value="Genomic_DNA"/>
</dbReference>
<keyword evidence="2" id="KW-1185">Reference proteome</keyword>